<dbReference type="InterPro" id="IPR007047">
    <property type="entry name" value="Flp_Fap"/>
</dbReference>
<evidence type="ECO:0000256" key="1">
    <source>
        <dbReference type="SAM" id="Phobius"/>
    </source>
</evidence>
<feature type="transmembrane region" description="Helical" evidence="1">
    <location>
        <begin position="22"/>
        <end position="41"/>
    </location>
</feature>
<protein>
    <submittedName>
        <fullName evidence="2">Flp family type IVb pilin</fullName>
    </submittedName>
</protein>
<evidence type="ECO:0000313" key="3">
    <source>
        <dbReference type="Proteomes" id="UP001515100"/>
    </source>
</evidence>
<keyword evidence="3" id="KW-1185">Reference proteome</keyword>
<evidence type="ECO:0000313" key="2">
    <source>
        <dbReference type="EMBL" id="KAA1380854.1"/>
    </source>
</evidence>
<name>A0A641ARW2_9ACTN</name>
<accession>A0A641ARW2</accession>
<proteinExistence type="predicted"/>
<dbReference type="AlphaFoldDB" id="A0A641ARW2"/>
<dbReference type="EMBL" id="SDPP02000001">
    <property type="protein sequence ID" value="KAA1380854.1"/>
    <property type="molecule type" value="Genomic_DNA"/>
</dbReference>
<keyword evidence="1" id="KW-0812">Transmembrane</keyword>
<dbReference type="Proteomes" id="UP001515100">
    <property type="component" value="Unassembled WGS sequence"/>
</dbReference>
<reference evidence="2" key="1">
    <citation type="submission" date="2019-09" db="EMBL/GenBank/DDBJ databases">
        <authorList>
            <person name="Li J."/>
        </authorList>
    </citation>
    <scope>NUCLEOTIDE SEQUENCE [LARGE SCALE GENOMIC DNA]</scope>
    <source>
        <strain evidence="2">NRBC 14897</strain>
    </source>
</reference>
<comment type="caution">
    <text evidence="2">The sequence shown here is derived from an EMBL/GenBank/DDBJ whole genome shotgun (WGS) entry which is preliminary data.</text>
</comment>
<dbReference type="Pfam" id="PF04964">
    <property type="entry name" value="Flp_Fap"/>
    <property type="match status" value="1"/>
</dbReference>
<sequence>MSASLFTAKTAREEKGATAVEYGLLVALIAAIIVVAVALLGTKITGAFSSINSKL</sequence>
<gene>
    <name evidence="2" type="ORF">ESP62_000115</name>
</gene>
<organism evidence="2 3">
    <name type="scientific">Aeromicrobium fastidiosum</name>
    <dbReference type="NCBI Taxonomy" id="52699"/>
    <lineage>
        <taxon>Bacteria</taxon>
        <taxon>Bacillati</taxon>
        <taxon>Actinomycetota</taxon>
        <taxon>Actinomycetes</taxon>
        <taxon>Propionibacteriales</taxon>
        <taxon>Nocardioidaceae</taxon>
        <taxon>Aeromicrobium</taxon>
    </lineage>
</organism>
<keyword evidence="1" id="KW-1133">Transmembrane helix</keyword>
<keyword evidence="1" id="KW-0472">Membrane</keyword>